<evidence type="ECO:0000313" key="2">
    <source>
        <dbReference type="EMBL" id="RIO45606.1"/>
    </source>
</evidence>
<gene>
    <name evidence="2" type="ORF">BUZ57_06940</name>
</gene>
<evidence type="ECO:0000256" key="1">
    <source>
        <dbReference type="SAM" id="Phobius"/>
    </source>
</evidence>
<accession>A0A418JIS1</accession>
<dbReference type="EMBL" id="QXVO01000018">
    <property type="protein sequence ID" value="RIO45606.1"/>
    <property type="molecule type" value="Genomic_DNA"/>
</dbReference>
<protein>
    <submittedName>
        <fullName evidence="2">Uncharacterized protein</fullName>
    </submittedName>
</protein>
<keyword evidence="1" id="KW-1133">Transmembrane helix</keyword>
<organism evidence="2 3">
    <name type="scientific">Staphylococcus hyicus</name>
    <dbReference type="NCBI Taxonomy" id="1284"/>
    <lineage>
        <taxon>Bacteria</taxon>
        <taxon>Bacillati</taxon>
        <taxon>Bacillota</taxon>
        <taxon>Bacilli</taxon>
        <taxon>Bacillales</taxon>
        <taxon>Staphylococcaceae</taxon>
        <taxon>Staphylococcus</taxon>
    </lineage>
</organism>
<keyword evidence="1" id="KW-0812">Transmembrane</keyword>
<dbReference type="Proteomes" id="UP000285625">
    <property type="component" value="Unassembled WGS sequence"/>
</dbReference>
<sequence length="132" mass="15222">MLLSKRSNRILKALYKKEKAYKTSPEPEYKKDFNVIKLTFMQIKNMFPNDSYASVAMTIKFLLEETYIHTDIVGSENTFDIDALDNGNYKLIIGEKGITYLEQKNYVLFAKIVPLIISIVSFIISILTLIIN</sequence>
<feature type="transmembrane region" description="Helical" evidence="1">
    <location>
        <begin position="106"/>
        <end position="131"/>
    </location>
</feature>
<dbReference type="RefSeq" id="WP_119635460.1">
    <property type="nucleotide sequence ID" value="NZ_JAHCNS010000013.1"/>
</dbReference>
<reference evidence="2 3" key="1">
    <citation type="journal article" date="2016" name="Front. Microbiol.">
        <title>Comprehensive Phylogenetic Analysis of Bovine Non-aureus Staphylococci Species Based on Whole-Genome Sequencing.</title>
        <authorList>
            <person name="Naushad S."/>
            <person name="Barkema H.W."/>
            <person name="Luby C."/>
            <person name="Condas L.A."/>
            <person name="Nobrega D.B."/>
            <person name="Carson D.A."/>
            <person name="De Buck J."/>
        </authorList>
    </citation>
    <scope>NUCLEOTIDE SEQUENCE [LARGE SCALE GENOMIC DNA]</scope>
    <source>
        <strain evidence="2 3">SNUC 5959</strain>
    </source>
</reference>
<proteinExistence type="predicted"/>
<dbReference type="AlphaFoldDB" id="A0A418JIS1"/>
<evidence type="ECO:0000313" key="3">
    <source>
        <dbReference type="Proteomes" id="UP000285625"/>
    </source>
</evidence>
<name>A0A418JIS1_STAHY</name>
<keyword evidence="1" id="KW-0472">Membrane</keyword>
<comment type="caution">
    <text evidence="2">The sequence shown here is derived from an EMBL/GenBank/DDBJ whole genome shotgun (WGS) entry which is preliminary data.</text>
</comment>